<dbReference type="EMBL" id="PP756679">
    <property type="protein sequence ID" value="XAO37315.1"/>
    <property type="molecule type" value="Genomic_DNA"/>
</dbReference>
<gene>
    <name evidence="3" type="primary">m151</name>
</gene>
<dbReference type="EMBL" id="PP756680">
    <property type="protein sequence ID" value="XAO37455.1"/>
    <property type="molecule type" value="Genomic_DNA"/>
</dbReference>
<feature type="transmembrane region" description="Helical" evidence="1">
    <location>
        <begin position="339"/>
        <end position="359"/>
    </location>
</feature>
<keyword evidence="1" id="KW-0812">Transmembrane</keyword>
<protein>
    <submittedName>
        <fullName evidence="3">Membrane protein m151</fullName>
    </submittedName>
</protein>
<name>A0AAU6W7G8_9BETA</name>
<sequence length="390" mass="42679">MIGVIRALVWWTLVKTAATSVCESPVLVLTASMTGLHDAVTTTVGLKQTVPLLTVHNNGTVCSTGWVILTKNDPEFIFMQGQKQHLSQVRGLLSEAYEISVVYECHLSVNFYCSVIHSLNATDVLFYNVGRENQVVSPFDNGDVDGISGLVDLVRALATGYGVFDLTTHSGDLRSKWKSLCSIIMEKAAEERTTFSFSSMSGGVVCEVAVSSPVKLWMTIAGSDVQLNASSAFDNTKNISWVRAFSSASLNNSPRCEIICSAGWNVTIRRPNSSTVVTERRVALSDAPGEEPSPSPRTVLSVSNSSELDDLPIYTNRSIVVSYAEEATSHVGRKRSCSLLYLLAVPAVLLVVLSSVVIFRHKIRLLLMDRTVTRFRKRTQSTSRSELSFR</sequence>
<keyword evidence="1" id="KW-0472">Membrane</keyword>
<dbReference type="Gene3D" id="3.30.500.30">
    <property type="match status" value="1"/>
</dbReference>
<reference evidence="3" key="1">
    <citation type="submission" date="2024-05" db="EMBL/GenBank/DDBJ databases">
        <title>Fine-tuning the evolutionary stability and environmental longevity of recombinant transmissible vaccines.</title>
        <authorList>
            <person name="Chan B."/>
            <person name="Nuismer S.L."/>
            <person name="Nichols J."/>
            <person name="Davison A.J."/>
            <person name="Alqirbi H."/>
            <person name="Jarvis M.A."/>
            <person name="Redwood A.J."/>
        </authorList>
    </citation>
    <scope>NUCLEOTIDE SEQUENCE</scope>
    <source>
        <strain evidence="3">K181</strain>
    </source>
</reference>
<dbReference type="EMBL" id="PP756678">
    <property type="protein sequence ID" value="XAO37175.1"/>
    <property type="molecule type" value="Genomic_DNA"/>
</dbReference>
<proteinExistence type="predicted"/>
<feature type="domain" description="M152 N-terminal" evidence="2">
    <location>
        <begin position="45"/>
        <end position="184"/>
    </location>
</feature>
<dbReference type="EMBL" id="PP756681">
    <property type="protein sequence ID" value="XAO37595.1"/>
    <property type="molecule type" value="Genomic_DNA"/>
</dbReference>
<dbReference type="InterPro" id="IPR054048">
    <property type="entry name" value="M152_N"/>
</dbReference>
<keyword evidence="1" id="KW-1133">Transmembrane helix</keyword>
<organism evidence="3">
    <name type="scientific">Muromegalovirus muridbeta1</name>
    <dbReference type="NCBI Taxonomy" id="3050323"/>
    <lineage>
        <taxon>Viruses</taxon>
        <taxon>Duplodnaviria</taxon>
        <taxon>Heunggongvirae</taxon>
        <taxon>Peploviricota</taxon>
        <taxon>Herviviricetes</taxon>
        <taxon>Herpesvirales</taxon>
        <taxon>Orthoherpesviridae</taxon>
        <taxon>Betaherpesvirinae</taxon>
        <taxon>Muromegalovirus</taxon>
    </lineage>
</organism>
<accession>A0AAU6W7G8</accession>
<evidence type="ECO:0000259" key="2">
    <source>
        <dbReference type="Pfam" id="PF22158"/>
    </source>
</evidence>
<dbReference type="Pfam" id="PF22158">
    <property type="entry name" value="M157_N_1"/>
    <property type="match status" value="1"/>
</dbReference>
<evidence type="ECO:0000313" key="3">
    <source>
        <dbReference type="EMBL" id="XAO37315.1"/>
    </source>
</evidence>
<evidence type="ECO:0000256" key="1">
    <source>
        <dbReference type="SAM" id="Phobius"/>
    </source>
</evidence>